<sequence>MKNSNRSKSTGKIKELLYSPKLTKKHKVDQKMFSGFYINEAPEDPEQKPYEGYEDENFTKPFSHTFSQSDLVSGYTKRTREALIKKVYCLDDGYKYTFDFSPALNFFKFLCVLPKYQNNSNKLELWVPDTIIYNDIERPYWIYSDHKGRVCRGEHFEEGHIISKLSRSEMGFGPVAVLKKVHYDSEKNRIVGNNTQVLNSIELIKTIRFVCRRNGEKNCLQKFIRCKGSTAFICRNFYSTKKAMMCYLISSKVSYTGKCYLAESADANILKVSHGYFVSATGAYTYNIIKFLERNLSIKLEKLVCDYIKDEEDIWWMINVKAFKYSSNVFPTLNYFVENDSFVSPTSSKLGLKEYKRLKRCEFCRSGFVKMTQELTLKMLFELEEHLKHRGKELSWMENKEYRHVDNATLYQRFQVCESCFNLYTITQELKNIEISIAKGLGFIHDKEAKEENNLSPPLNFNMLEQYRFMLILDSLRECEIELSSAFHIRYSFLGSNIQFSLTENEGKTQSLKHVKSFYIFAKNKNDFEAFLENYGNIVIELYNSHHFIGKTTISLYDFHSINVITKVYYQPISISPNIYLQTYTGITRDGPQKVSAFSFNEYKGIYLPRESHTSCHTLPAEWFEIMPNWYVHRSKSSTTWDRSLSRSPTKSLYKSPIKPTITRSKSLLRQNRKNRISYDSHFLTKTMQT</sequence>
<protein>
    <submittedName>
        <fullName evidence="1">Uncharacterized protein</fullName>
    </submittedName>
</protein>
<dbReference type="Proteomes" id="UP001162131">
    <property type="component" value="Unassembled WGS sequence"/>
</dbReference>
<comment type="caution">
    <text evidence="1">The sequence shown here is derived from an EMBL/GenBank/DDBJ whole genome shotgun (WGS) entry which is preliminary data.</text>
</comment>
<proteinExistence type="predicted"/>
<accession>A0AAU9JFL1</accession>
<keyword evidence="2" id="KW-1185">Reference proteome</keyword>
<reference evidence="1" key="1">
    <citation type="submission" date="2021-09" db="EMBL/GenBank/DDBJ databases">
        <authorList>
            <consortium name="AG Swart"/>
            <person name="Singh M."/>
            <person name="Singh A."/>
            <person name="Seah K."/>
            <person name="Emmerich C."/>
        </authorList>
    </citation>
    <scope>NUCLEOTIDE SEQUENCE</scope>
    <source>
        <strain evidence="1">ATCC30299</strain>
    </source>
</reference>
<evidence type="ECO:0000313" key="2">
    <source>
        <dbReference type="Proteomes" id="UP001162131"/>
    </source>
</evidence>
<name>A0AAU9JFL1_9CILI</name>
<dbReference type="EMBL" id="CAJZBQ010000032">
    <property type="protein sequence ID" value="CAG9322875.1"/>
    <property type="molecule type" value="Genomic_DNA"/>
</dbReference>
<organism evidence="1 2">
    <name type="scientific">Blepharisma stoltei</name>
    <dbReference type="NCBI Taxonomy" id="1481888"/>
    <lineage>
        <taxon>Eukaryota</taxon>
        <taxon>Sar</taxon>
        <taxon>Alveolata</taxon>
        <taxon>Ciliophora</taxon>
        <taxon>Postciliodesmatophora</taxon>
        <taxon>Heterotrichea</taxon>
        <taxon>Heterotrichida</taxon>
        <taxon>Blepharismidae</taxon>
        <taxon>Blepharisma</taxon>
    </lineage>
</organism>
<evidence type="ECO:0000313" key="1">
    <source>
        <dbReference type="EMBL" id="CAG9322875.1"/>
    </source>
</evidence>
<gene>
    <name evidence="1" type="ORF">BSTOLATCC_MIC31986</name>
</gene>
<dbReference type="AlphaFoldDB" id="A0AAU9JFL1"/>